<sequence>MLIVEAYYTCKPGMRDKLLEIVKPNIDGTRREPGNISYAHYPSPDNDVDMFVFEKWESLELFNNHSKTEHHKTFCAARRPLLEAGSYFITIYNAEVNEERTQQSREFVRRAIN</sequence>
<comment type="caution">
    <text evidence="2">The sequence shown here is derived from an EMBL/GenBank/DDBJ whole genome shotgun (WGS) entry which is preliminary data.</text>
</comment>
<dbReference type="InterPro" id="IPR007138">
    <property type="entry name" value="ABM_dom"/>
</dbReference>
<dbReference type="AlphaFoldDB" id="A0A8J6MC20"/>
<dbReference type="PANTHER" id="PTHR33336:SF15">
    <property type="entry name" value="ABM DOMAIN-CONTAINING PROTEIN"/>
    <property type="match status" value="1"/>
</dbReference>
<proteinExistence type="predicted"/>
<feature type="domain" description="ABM" evidence="1">
    <location>
        <begin position="2"/>
        <end position="92"/>
    </location>
</feature>
<dbReference type="EMBL" id="JACOPQ010000003">
    <property type="protein sequence ID" value="MBC5736356.1"/>
    <property type="molecule type" value="Genomic_DNA"/>
</dbReference>
<dbReference type="PROSITE" id="PS51725">
    <property type="entry name" value="ABM"/>
    <property type="match status" value="1"/>
</dbReference>
<dbReference type="Pfam" id="PF03992">
    <property type="entry name" value="ABM"/>
    <property type="match status" value="1"/>
</dbReference>
<dbReference type="InterPro" id="IPR011008">
    <property type="entry name" value="Dimeric_a/b-barrel"/>
</dbReference>
<protein>
    <submittedName>
        <fullName evidence="2">Antibiotic biosynthesis monooxygenase</fullName>
    </submittedName>
</protein>
<dbReference type="Proteomes" id="UP000607645">
    <property type="component" value="Unassembled WGS sequence"/>
</dbReference>
<accession>A0A8J6MC20</accession>
<name>A0A8J6MC20_9FIRM</name>
<evidence type="ECO:0000259" key="1">
    <source>
        <dbReference type="PROSITE" id="PS51725"/>
    </source>
</evidence>
<evidence type="ECO:0000313" key="3">
    <source>
        <dbReference type="Proteomes" id="UP000607645"/>
    </source>
</evidence>
<dbReference type="Gene3D" id="3.30.70.100">
    <property type="match status" value="1"/>
</dbReference>
<dbReference type="RefSeq" id="WP_155147914.1">
    <property type="nucleotide sequence ID" value="NZ_JACOPQ010000003.1"/>
</dbReference>
<gene>
    <name evidence="2" type="ORF">H8S62_04955</name>
</gene>
<keyword evidence="2" id="KW-0503">Monooxygenase</keyword>
<dbReference type="SUPFAM" id="SSF54909">
    <property type="entry name" value="Dimeric alpha+beta barrel"/>
    <property type="match status" value="1"/>
</dbReference>
<keyword evidence="3" id="KW-1185">Reference proteome</keyword>
<reference evidence="2" key="1">
    <citation type="submission" date="2020-08" db="EMBL/GenBank/DDBJ databases">
        <title>Genome public.</title>
        <authorList>
            <person name="Liu C."/>
            <person name="Sun Q."/>
        </authorList>
    </citation>
    <scope>NUCLEOTIDE SEQUENCE</scope>
    <source>
        <strain evidence="2">NSJ-52</strain>
    </source>
</reference>
<dbReference type="PANTHER" id="PTHR33336">
    <property type="entry name" value="QUINOL MONOOXYGENASE YGIN-RELATED"/>
    <property type="match status" value="1"/>
</dbReference>
<keyword evidence="2" id="KW-0560">Oxidoreductase</keyword>
<evidence type="ECO:0000313" key="2">
    <source>
        <dbReference type="EMBL" id="MBC5736356.1"/>
    </source>
</evidence>
<dbReference type="GO" id="GO:0004497">
    <property type="term" value="F:monooxygenase activity"/>
    <property type="evidence" value="ECO:0007669"/>
    <property type="project" value="UniProtKB-KW"/>
</dbReference>
<dbReference type="InterPro" id="IPR050744">
    <property type="entry name" value="AI-2_Isomerase_LsrG"/>
</dbReference>
<organism evidence="2 3">
    <name type="scientific">Lawsonibacter faecis</name>
    <dbReference type="NCBI Taxonomy" id="2763052"/>
    <lineage>
        <taxon>Bacteria</taxon>
        <taxon>Bacillati</taxon>
        <taxon>Bacillota</taxon>
        <taxon>Clostridia</taxon>
        <taxon>Eubacteriales</taxon>
        <taxon>Oscillospiraceae</taxon>
        <taxon>Lawsonibacter</taxon>
    </lineage>
</organism>